<accession>A0ABP8DI41</accession>
<comment type="caution">
    <text evidence="2">The sequence shown here is derived from an EMBL/GenBank/DDBJ whole genome shotgun (WGS) entry which is preliminary data.</text>
</comment>
<name>A0ABP8DI41_9ACTN</name>
<protein>
    <recommendedName>
        <fullName evidence="1">DeoxyPurine in DNA protein A domain-containing protein</fullName>
    </recommendedName>
</protein>
<dbReference type="EMBL" id="BAABAT010000024">
    <property type="protein sequence ID" value="GAA4256508.1"/>
    <property type="molecule type" value="Genomic_DNA"/>
</dbReference>
<feature type="domain" description="DeoxyPurine in DNA protein A" evidence="1">
    <location>
        <begin position="14"/>
        <end position="256"/>
    </location>
</feature>
<evidence type="ECO:0000259" key="1">
    <source>
        <dbReference type="Pfam" id="PF23859"/>
    </source>
</evidence>
<dbReference type="RefSeq" id="WP_345133493.1">
    <property type="nucleotide sequence ID" value="NZ_BAABAT010000024.1"/>
</dbReference>
<dbReference type="InterPro" id="IPR055645">
    <property type="entry name" value="DpdA"/>
</dbReference>
<keyword evidence="3" id="KW-1185">Reference proteome</keyword>
<reference evidence="3" key="1">
    <citation type="journal article" date="2019" name="Int. J. Syst. Evol. Microbiol.">
        <title>The Global Catalogue of Microorganisms (GCM) 10K type strain sequencing project: providing services to taxonomists for standard genome sequencing and annotation.</title>
        <authorList>
            <consortium name="The Broad Institute Genomics Platform"/>
            <consortium name="The Broad Institute Genome Sequencing Center for Infectious Disease"/>
            <person name="Wu L."/>
            <person name="Ma J."/>
        </authorList>
    </citation>
    <scope>NUCLEOTIDE SEQUENCE [LARGE SCALE GENOMIC DNA]</scope>
    <source>
        <strain evidence="3">JCM 17441</strain>
    </source>
</reference>
<proteinExistence type="predicted"/>
<dbReference type="Pfam" id="PF23859">
    <property type="entry name" value="DpdA"/>
    <property type="match status" value="1"/>
</dbReference>
<dbReference type="Proteomes" id="UP001500620">
    <property type="component" value="Unassembled WGS sequence"/>
</dbReference>
<sequence length="273" mass="29940">MTIPSAATQARPLFYLGAHQPHWLAVAGVPLFVSHRRLAGRRTLPRAVAPWALDSGGFTELSMFGRWRTTARQYTAAVRRYRDEIGHLQWAAPRDWMCEPRILARTGLIVAEHQRRTIADFLDLRTLAPDLPFIPVLQGWCRGDHLDHVAQYAAAGVDLAAYPVVGVGSVCRRQNTLSAFLIFTGLARETGLRLHGFGVKTAGLADYGRHLASADSLAWSVAGRREPGCTRSHASEANCLDYAMDWRDALLARLHRATRDQAAPAAASTAVAA</sequence>
<evidence type="ECO:0000313" key="2">
    <source>
        <dbReference type="EMBL" id="GAA4256508.1"/>
    </source>
</evidence>
<gene>
    <name evidence="2" type="ORF">GCM10022255_069630</name>
</gene>
<organism evidence="2 3">
    <name type="scientific">Dactylosporangium darangshiense</name>
    <dbReference type="NCBI Taxonomy" id="579108"/>
    <lineage>
        <taxon>Bacteria</taxon>
        <taxon>Bacillati</taxon>
        <taxon>Actinomycetota</taxon>
        <taxon>Actinomycetes</taxon>
        <taxon>Micromonosporales</taxon>
        <taxon>Micromonosporaceae</taxon>
        <taxon>Dactylosporangium</taxon>
    </lineage>
</organism>
<evidence type="ECO:0000313" key="3">
    <source>
        <dbReference type="Proteomes" id="UP001500620"/>
    </source>
</evidence>